<organism evidence="1 2">
    <name type="scientific">Caloramator quimbayensis</name>
    <dbReference type="NCBI Taxonomy" id="1147123"/>
    <lineage>
        <taxon>Bacteria</taxon>
        <taxon>Bacillati</taxon>
        <taxon>Bacillota</taxon>
        <taxon>Clostridia</taxon>
        <taxon>Eubacteriales</taxon>
        <taxon>Clostridiaceae</taxon>
        <taxon>Caloramator</taxon>
    </lineage>
</organism>
<feature type="non-terminal residue" evidence="1">
    <location>
        <position position="1"/>
    </location>
</feature>
<evidence type="ECO:0000313" key="1">
    <source>
        <dbReference type="EMBL" id="SKB01182.1"/>
    </source>
</evidence>
<sequence length="77" mass="8739">RQVQAQPEVNITNSNYPTTLVFKKGIANGIAKTEDGLLIDSTNAITIRIDIDYNNYSLKQLREAINEVCQLIPEYFH</sequence>
<gene>
    <name evidence="1" type="ORF">SAMN05443428_1549</name>
</gene>
<dbReference type="RefSeq" id="WP_078697911.1">
    <property type="nucleotide sequence ID" value="NZ_FUYH01000054.1"/>
</dbReference>
<protein>
    <submittedName>
        <fullName evidence="1">Uncharacterized protein</fullName>
    </submittedName>
</protein>
<evidence type="ECO:0000313" key="2">
    <source>
        <dbReference type="Proteomes" id="UP000190105"/>
    </source>
</evidence>
<dbReference type="Proteomes" id="UP000190105">
    <property type="component" value="Unassembled WGS sequence"/>
</dbReference>
<name>A0A1T4YH70_9CLOT</name>
<proteinExistence type="predicted"/>
<dbReference type="AlphaFoldDB" id="A0A1T4YH70"/>
<reference evidence="2" key="1">
    <citation type="submission" date="2017-02" db="EMBL/GenBank/DDBJ databases">
        <authorList>
            <person name="Varghese N."/>
            <person name="Submissions S."/>
        </authorList>
    </citation>
    <scope>NUCLEOTIDE SEQUENCE [LARGE SCALE GENOMIC DNA]</scope>
    <source>
        <strain evidence="2">USBA 833</strain>
    </source>
</reference>
<dbReference type="EMBL" id="FUYH01000054">
    <property type="protein sequence ID" value="SKB01182.1"/>
    <property type="molecule type" value="Genomic_DNA"/>
</dbReference>
<keyword evidence="2" id="KW-1185">Reference proteome</keyword>
<accession>A0A1T4YH70</accession>